<dbReference type="RefSeq" id="WP_386809286.1">
    <property type="nucleotide sequence ID" value="NZ_JBHTMV010000004.1"/>
</dbReference>
<keyword evidence="1" id="KW-1133">Transmembrane helix</keyword>
<comment type="caution">
    <text evidence="2">The sequence shown here is derived from an EMBL/GenBank/DDBJ whole genome shotgun (WGS) entry which is preliminary data.</text>
</comment>
<evidence type="ECO:0000313" key="2">
    <source>
        <dbReference type="EMBL" id="MFD1294093.1"/>
    </source>
</evidence>
<dbReference type="Proteomes" id="UP001597241">
    <property type="component" value="Unassembled WGS sequence"/>
</dbReference>
<organism evidence="2 3">
    <name type="scientific">Lutibacter holmesii</name>
    <dbReference type="NCBI Taxonomy" id="1137985"/>
    <lineage>
        <taxon>Bacteria</taxon>
        <taxon>Pseudomonadati</taxon>
        <taxon>Bacteroidota</taxon>
        <taxon>Flavobacteriia</taxon>
        <taxon>Flavobacteriales</taxon>
        <taxon>Flavobacteriaceae</taxon>
        <taxon>Lutibacter</taxon>
    </lineage>
</organism>
<keyword evidence="1" id="KW-0812">Transmembrane</keyword>
<accession>A0ABW3WPK5</accession>
<proteinExistence type="predicted"/>
<feature type="transmembrane region" description="Helical" evidence="1">
    <location>
        <begin position="59"/>
        <end position="79"/>
    </location>
</feature>
<evidence type="ECO:0000313" key="3">
    <source>
        <dbReference type="Proteomes" id="UP001597241"/>
    </source>
</evidence>
<keyword evidence="3" id="KW-1185">Reference proteome</keyword>
<name>A0ABW3WPK5_9FLAO</name>
<dbReference type="EMBL" id="JBHTMV010000004">
    <property type="protein sequence ID" value="MFD1294093.1"/>
    <property type="molecule type" value="Genomic_DNA"/>
</dbReference>
<keyword evidence="1" id="KW-0472">Membrane</keyword>
<evidence type="ECO:0000256" key="1">
    <source>
        <dbReference type="SAM" id="Phobius"/>
    </source>
</evidence>
<evidence type="ECO:0008006" key="4">
    <source>
        <dbReference type="Google" id="ProtNLM"/>
    </source>
</evidence>
<sequence>MTTTSTTKPTKAFWIIGSIALLWNLMGVIAYYSQINMTNEALSLLSEPEQLYYKNVESWATAAYATAVFGGFLGCVTLLLKRKITFTLFILSLIGVLVQATYNLFIQEFMEVTAFQMGWTTLIIVISIFLVWYSKIAINKGWLYK</sequence>
<protein>
    <recommendedName>
        <fullName evidence="4">Sugar transporter</fullName>
    </recommendedName>
</protein>
<gene>
    <name evidence="2" type="ORF">ACFQ5N_09630</name>
</gene>
<feature type="transmembrane region" description="Helical" evidence="1">
    <location>
        <begin position="86"/>
        <end position="105"/>
    </location>
</feature>
<reference evidence="3" key="1">
    <citation type="journal article" date="2019" name="Int. J. Syst. Evol. Microbiol.">
        <title>The Global Catalogue of Microorganisms (GCM) 10K type strain sequencing project: providing services to taxonomists for standard genome sequencing and annotation.</title>
        <authorList>
            <consortium name="The Broad Institute Genomics Platform"/>
            <consortium name="The Broad Institute Genome Sequencing Center for Infectious Disease"/>
            <person name="Wu L."/>
            <person name="Ma J."/>
        </authorList>
    </citation>
    <scope>NUCLEOTIDE SEQUENCE [LARGE SCALE GENOMIC DNA]</scope>
    <source>
        <strain evidence="3">CCUG 62221</strain>
    </source>
</reference>
<feature type="transmembrane region" description="Helical" evidence="1">
    <location>
        <begin position="12"/>
        <end position="32"/>
    </location>
</feature>
<feature type="transmembrane region" description="Helical" evidence="1">
    <location>
        <begin position="117"/>
        <end position="138"/>
    </location>
</feature>